<dbReference type="InterPro" id="IPR004843">
    <property type="entry name" value="Calcineurin-like_PHP"/>
</dbReference>
<dbReference type="Proteomes" id="UP000183924">
    <property type="component" value="Unassembled WGS sequence"/>
</dbReference>
<dbReference type="InterPro" id="IPR004617">
    <property type="entry name" value="ApaH"/>
</dbReference>
<comment type="similarity">
    <text evidence="2 5">Belongs to the Ap4A hydrolase family.</text>
</comment>
<comment type="function">
    <text evidence="1 5">Hydrolyzes diadenosine 5',5'''-P1,P4-tetraphosphate to yield ADP.</text>
</comment>
<dbReference type="OrthoDB" id="9807890at2"/>
<dbReference type="PANTHER" id="PTHR40942">
    <property type="match status" value="1"/>
</dbReference>
<comment type="caution">
    <text evidence="7">The sequence shown here is derived from an EMBL/GenBank/DDBJ whole genome shotgun (WGS) entry which is preliminary data.</text>
</comment>
<comment type="catalytic activity">
    <reaction evidence="4 5">
        <text>P(1),P(4)-bis(5'-adenosyl) tetraphosphate + H2O = 2 ADP + 2 H(+)</text>
        <dbReference type="Rhea" id="RHEA:24252"/>
        <dbReference type="ChEBI" id="CHEBI:15377"/>
        <dbReference type="ChEBI" id="CHEBI:15378"/>
        <dbReference type="ChEBI" id="CHEBI:58141"/>
        <dbReference type="ChEBI" id="CHEBI:456216"/>
        <dbReference type="EC" id="3.6.1.41"/>
    </reaction>
</comment>
<accession>A0A1J8PAM8</accession>
<dbReference type="Gene3D" id="3.60.21.10">
    <property type="match status" value="1"/>
</dbReference>
<dbReference type="CDD" id="cd07422">
    <property type="entry name" value="MPP_ApaH"/>
    <property type="match status" value="1"/>
</dbReference>
<evidence type="ECO:0000256" key="2">
    <source>
        <dbReference type="ARBA" id="ARBA00005419"/>
    </source>
</evidence>
<reference evidence="7 8" key="1">
    <citation type="submission" date="2016-03" db="EMBL/GenBank/DDBJ databases">
        <title>Comparative genomics of Rickettsiella.</title>
        <authorList>
            <person name="Chandler C."/>
            <person name="Wang Y."/>
        </authorList>
    </citation>
    <scope>NUCLEOTIDE SEQUENCE [LARGE SCALE GENOMIC DNA]</scope>
    <source>
        <strain evidence="7 8">RCFS May 2013</strain>
    </source>
</reference>
<dbReference type="SUPFAM" id="SSF56300">
    <property type="entry name" value="Metallo-dependent phosphatases"/>
    <property type="match status" value="1"/>
</dbReference>
<dbReference type="RefSeq" id="WP_071662919.1">
    <property type="nucleotide sequence ID" value="NZ_LUKY01000033.1"/>
</dbReference>
<sequence>MATYAIGDIQGCFDSLIRLLDKINFDPHHDTLWFTGDLVNRGPKSLEVLRFIKKLKNAHIVLGNHDLHLLSVVYTGVSLDPKNNLQAILNAPDTEELCTWLRNRSLLHHDANLGYTLVHAGFPPQWDLNKAMACAQEVETILKSKHYIDFLKNMYGNEPHRWSDNLKGWERLRCITNCLTRLRFCDIKGNLELMAKGVNARSDNYFPWFKLPNRRSKNLNILFGHWAALQGQTHEPNVYALDTGCVWGKCLTTMRLEDKARISINCLDQL</sequence>
<dbReference type="NCBIfam" id="NF001204">
    <property type="entry name" value="PRK00166.1"/>
    <property type="match status" value="1"/>
</dbReference>
<evidence type="ECO:0000256" key="3">
    <source>
        <dbReference type="ARBA" id="ARBA00022801"/>
    </source>
</evidence>
<dbReference type="GO" id="GO:0008803">
    <property type="term" value="F:bis(5'-nucleosyl)-tetraphosphatase (symmetrical) activity"/>
    <property type="evidence" value="ECO:0007669"/>
    <property type="project" value="UniProtKB-UniRule"/>
</dbReference>
<dbReference type="STRING" id="1225476.A1D18_06235"/>
<evidence type="ECO:0000259" key="6">
    <source>
        <dbReference type="Pfam" id="PF00149"/>
    </source>
</evidence>
<feature type="domain" description="Calcineurin-like phosphoesterase" evidence="6">
    <location>
        <begin position="4"/>
        <end position="136"/>
    </location>
</feature>
<evidence type="ECO:0000256" key="5">
    <source>
        <dbReference type="HAMAP-Rule" id="MF_00199"/>
    </source>
</evidence>
<dbReference type="EMBL" id="LUKY01000033">
    <property type="protein sequence ID" value="OIZ94431.1"/>
    <property type="molecule type" value="Genomic_DNA"/>
</dbReference>
<protein>
    <recommendedName>
        <fullName evidence="5">Bis(5'-nucleosyl)-tetraphosphatase, symmetrical</fullName>
        <ecNumber evidence="5">3.6.1.41</ecNumber>
    </recommendedName>
    <alternativeName>
        <fullName evidence="5">Ap4A hydrolase</fullName>
    </alternativeName>
    <alternativeName>
        <fullName evidence="5">Diadenosine 5',5'''-P1,P4-tetraphosphate pyrophosphohydrolase</fullName>
    </alternativeName>
    <alternativeName>
        <fullName evidence="5">Diadenosine tetraphosphatase</fullName>
    </alternativeName>
</protein>
<dbReference type="EC" id="3.6.1.41" evidence="5"/>
<dbReference type="Pfam" id="PF00149">
    <property type="entry name" value="Metallophos"/>
    <property type="match status" value="1"/>
</dbReference>
<evidence type="ECO:0000256" key="1">
    <source>
        <dbReference type="ARBA" id="ARBA00003413"/>
    </source>
</evidence>
<dbReference type="InterPro" id="IPR029052">
    <property type="entry name" value="Metallo-depent_PP-like"/>
</dbReference>
<gene>
    <name evidence="5" type="primary">apaH</name>
    <name evidence="7" type="ORF">A1D18_06235</name>
</gene>
<keyword evidence="8" id="KW-1185">Reference proteome</keyword>
<keyword evidence="3 5" id="KW-0378">Hydrolase</keyword>
<dbReference type="PANTHER" id="PTHR40942:SF4">
    <property type="entry name" value="CYTOCHROME C5"/>
    <property type="match status" value="1"/>
</dbReference>
<dbReference type="PIRSF" id="PIRSF000903">
    <property type="entry name" value="B5n-ttraPtase_sm"/>
    <property type="match status" value="1"/>
</dbReference>
<dbReference type="HAMAP" id="MF_00199">
    <property type="entry name" value="ApaH"/>
    <property type="match status" value="1"/>
</dbReference>
<name>A0A1J8PAM8_9COXI</name>
<organism evidence="7 8">
    <name type="scientific">Candidatus Rickettsiella isopodorum</name>
    <dbReference type="NCBI Taxonomy" id="1225476"/>
    <lineage>
        <taxon>Bacteria</taxon>
        <taxon>Pseudomonadati</taxon>
        <taxon>Pseudomonadota</taxon>
        <taxon>Gammaproteobacteria</taxon>
        <taxon>Legionellales</taxon>
        <taxon>Coxiellaceae</taxon>
        <taxon>Rickettsiella</taxon>
    </lineage>
</organism>
<evidence type="ECO:0000313" key="8">
    <source>
        <dbReference type="Proteomes" id="UP000183924"/>
    </source>
</evidence>
<proteinExistence type="inferred from homology"/>
<dbReference type="NCBIfam" id="TIGR00668">
    <property type="entry name" value="apaH"/>
    <property type="match status" value="1"/>
</dbReference>
<evidence type="ECO:0000256" key="4">
    <source>
        <dbReference type="ARBA" id="ARBA00049417"/>
    </source>
</evidence>
<evidence type="ECO:0000313" key="7">
    <source>
        <dbReference type="EMBL" id="OIZ94431.1"/>
    </source>
</evidence>
<dbReference type="AlphaFoldDB" id="A0A1J8PAM8"/>